<feature type="compositionally biased region" description="Polar residues" evidence="1">
    <location>
        <begin position="231"/>
        <end position="243"/>
    </location>
</feature>
<dbReference type="PROSITE" id="PS00028">
    <property type="entry name" value="ZINC_FINGER_C2H2_1"/>
    <property type="match status" value="1"/>
</dbReference>
<dbReference type="PANTHER" id="PTHR46786">
    <property type="entry name" value="ZINC FINGER MATRIN-TYPE PROTEIN 3"/>
    <property type="match status" value="1"/>
</dbReference>
<dbReference type="InterPro" id="IPR013087">
    <property type="entry name" value="Znf_C2H2_type"/>
</dbReference>
<proteinExistence type="predicted"/>
<organism evidence="3 4">
    <name type="scientific">Brenthis ino</name>
    <name type="common">lesser marbled fritillary</name>
    <dbReference type="NCBI Taxonomy" id="405034"/>
    <lineage>
        <taxon>Eukaryota</taxon>
        <taxon>Metazoa</taxon>
        <taxon>Ecdysozoa</taxon>
        <taxon>Arthropoda</taxon>
        <taxon>Hexapoda</taxon>
        <taxon>Insecta</taxon>
        <taxon>Pterygota</taxon>
        <taxon>Neoptera</taxon>
        <taxon>Endopterygota</taxon>
        <taxon>Lepidoptera</taxon>
        <taxon>Glossata</taxon>
        <taxon>Ditrysia</taxon>
        <taxon>Papilionoidea</taxon>
        <taxon>Nymphalidae</taxon>
        <taxon>Heliconiinae</taxon>
        <taxon>Argynnini</taxon>
        <taxon>Brenthis</taxon>
    </lineage>
</organism>
<sequence length="505" mass="58421">MASKFNKNCIFTGVADSFCLSCQVYLKVKDLNNHIESSKHKDTLKSVGYAEIYKDNLIWKVTQGYYCELCNVVIQTTVKVRIHVSDQTHINNKTQCHIKGHEEGVIVFNEIFIEMKAWNGLSNESCFICNIDFDNDESHKNDTKHIINLIQSKLELKEYKTVYRKIDGNLVNCLICNIIVDLESKEAHIKTSEHLKEYSKCKENIKKINFYEHAFITPSDTKDKNSKNSVEETNGESVVVQNENSTNKTELKMADSNNIKEKPETCIAKVQNATDAIDNENVLRPIEALKLAMDFAKQNNLKYKRNSTYCQVCNVRISSTLKMMKEHVSGNDHKKNVEKMEISKQKKSMKPMIDFINSQTDIQNIFHQDVVINDEICITNLSFNMIGESGRGLRCHVCEVSILPPHVEAHKRTYKHNDAMQVTPVLIEFRNEFIREVRSGIFHCGYCNFIEATLDGMQNHLKSINHSEKKSYCRGRLNRYLPEIMEEREKEKFVAFMRMMLHRGC</sequence>
<protein>
    <recommendedName>
        <fullName evidence="2">C2H2-type domain-containing protein</fullName>
    </recommendedName>
</protein>
<name>A0A8J9Y6X6_9NEOP</name>
<dbReference type="SMART" id="SM00451">
    <property type="entry name" value="ZnF_U1"/>
    <property type="match status" value="6"/>
</dbReference>
<gene>
    <name evidence="3" type="ORF">BINO364_LOCUS7346</name>
</gene>
<dbReference type="AlphaFoldDB" id="A0A8J9Y6X6"/>
<dbReference type="PANTHER" id="PTHR46786:SF1">
    <property type="entry name" value="ZINC FINGER MATRIN-TYPE PROTEIN 3"/>
    <property type="match status" value="1"/>
</dbReference>
<feature type="compositionally biased region" description="Basic and acidic residues" evidence="1">
    <location>
        <begin position="221"/>
        <end position="230"/>
    </location>
</feature>
<evidence type="ECO:0000259" key="2">
    <source>
        <dbReference type="PROSITE" id="PS00028"/>
    </source>
</evidence>
<accession>A0A8J9Y6X6</accession>
<feature type="non-terminal residue" evidence="3">
    <location>
        <position position="505"/>
    </location>
</feature>
<dbReference type="InterPro" id="IPR036236">
    <property type="entry name" value="Znf_C2H2_sf"/>
</dbReference>
<dbReference type="Gene3D" id="3.30.160.60">
    <property type="entry name" value="Classic Zinc Finger"/>
    <property type="match status" value="1"/>
</dbReference>
<dbReference type="SMART" id="SM00355">
    <property type="entry name" value="ZnF_C2H2"/>
    <property type="match status" value="5"/>
</dbReference>
<feature type="domain" description="C2H2-type" evidence="2">
    <location>
        <begin position="67"/>
        <end position="89"/>
    </location>
</feature>
<dbReference type="GO" id="GO:0003676">
    <property type="term" value="F:nucleic acid binding"/>
    <property type="evidence" value="ECO:0007669"/>
    <property type="project" value="InterPro"/>
</dbReference>
<dbReference type="OrthoDB" id="7491038at2759"/>
<dbReference type="Proteomes" id="UP000838878">
    <property type="component" value="Chromosome 2"/>
</dbReference>
<dbReference type="InterPro" id="IPR003604">
    <property type="entry name" value="Matrin/U1-like-C_Znf_C2H2"/>
</dbReference>
<evidence type="ECO:0000313" key="3">
    <source>
        <dbReference type="EMBL" id="CAH0721224.1"/>
    </source>
</evidence>
<dbReference type="InterPro" id="IPR052644">
    <property type="entry name" value="ZMAT3"/>
</dbReference>
<evidence type="ECO:0000256" key="1">
    <source>
        <dbReference type="SAM" id="MobiDB-lite"/>
    </source>
</evidence>
<dbReference type="SUPFAM" id="SSF57667">
    <property type="entry name" value="beta-beta-alpha zinc fingers"/>
    <property type="match status" value="1"/>
</dbReference>
<keyword evidence="4" id="KW-1185">Reference proteome</keyword>
<reference evidence="3" key="1">
    <citation type="submission" date="2021-12" db="EMBL/GenBank/DDBJ databases">
        <authorList>
            <person name="Martin H S."/>
        </authorList>
    </citation>
    <scope>NUCLEOTIDE SEQUENCE</scope>
</reference>
<dbReference type="GO" id="GO:0008270">
    <property type="term" value="F:zinc ion binding"/>
    <property type="evidence" value="ECO:0007669"/>
    <property type="project" value="InterPro"/>
</dbReference>
<evidence type="ECO:0000313" key="4">
    <source>
        <dbReference type="Proteomes" id="UP000838878"/>
    </source>
</evidence>
<feature type="region of interest" description="Disordered" evidence="1">
    <location>
        <begin position="221"/>
        <end position="243"/>
    </location>
</feature>
<dbReference type="EMBL" id="OV170222">
    <property type="protein sequence ID" value="CAH0721224.1"/>
    <property type="molecule type" value="Genomic_DNA"/>
</dbReference>